<evidence type="ECO:0000313" key="1">
    <source>
        <dbReference type="EMBL" id="GKV53271.1"/>
    </source>
</evidence>
<dbReference type="Proteomes" id="UP001054252">
    <property type="component" value="Unassembled WGS sequence"/>
</dbReference>
<feature type="non-terminal residue" evidence="1">
    <location>
        <position position="1"/>
    </location>
</feature>
<sequence length="70" mass="8120">AGAIPPSPVNVNFFSLQERTLHPEEKKRSITSLQLGLKFLTKSEDKYRNNQYKVLLLLLDMERGEQRYVA</sequence>
<gene>
    <name evidence="1" type="ORF">SLEP1_g59806</name>
</gene>
<protein>
    <submittedName>
        <fullName evidence="1">Uncharacterized protein</fullName>
    </submittedName>
</protein>
<comment type="caution">
    <text evidence="1">The sequence shown here is derived from an EMBL/GenBank/DDBJ whole genome shotgun (WGS) entry which is preliminary data.</text>
</comment>
<dbReference type="AlphaFoldDB" id="A0AAV5MTF8"/>
<dbReference type="EMBL" id="BPVZ01001217">
    <property type="protein sequence ID" value="GKV53271.1"/>
    <property type="molecule type" value="Genomic_DNA"/>
</dbReference>
<keyword evidence="2" id="KW-1185">Reference proteome</keyword>
<accession>A0AAV5MTF8</accession>
<name>A0AAV5MTF8_9ROSI</name>
<organism evidence="1 2">
    <name type="scientific">Rubroshorea leprosula</name>
    <dbReference type="NCBI Taxonomy" id="152421"/>
    <lineage>
        <taxon>Eukaryota</taxon>
        <taxon>Viridiplantae</taxon>
        <taxon>Streptophyta</taxon>
        <taxon>Embryophyta</taxon>
        <taxon>Tracheophyta</taxon>
        <taxon>Spermatophyta</taxon>
        <taxon>Magnoliopsida</taxon>
        <taxon>eudicotyledons</taxon>
        <taxon>Gunneridae</taxon>
        <taxon>Pentapetalae</taxon>
        <taxon>rosids</taxon>
        <taxon>malvids</taxon>
        <taxon>Malvales</taxon>
        <taxon>Dipterocarpaceae</taxon>
        <taxon>Rubroshorea</taxon>
    </lineage>
</organism>
<evidence type="ECO:0000313" key="2">
    <source>
        <dbReference type="Proteomes" id="UP001054252"/>
    </source>
</evidence>
<proteinExistence type="predicted"/>
<reference evidence="1 2" key="1">
    <citation type="journal article" date="2021" name="Commun. Biol.">
        <title>The genome of Shorea leprosula (Dipterocarpaceae) highlights the ecological relevance of drought in aseasonal tropical rainforests.</title>
        <authorList>
            <person name="Ng K.K.S."/>
            <person name="Kobayashi M.J."/>
            <person name="Fawcett J.A."/>
            <person name="Hatakeyama M."/>
            <person name="Paape T."/>
            <person name="Ng C.H."/>
            <person name="Ang C.C."/>
            <person name="Tnah L.H."/>
            <person name="Lee C.T."/>
            <person name="Nishiyama T."/>
            <person name="Sese J."/>
            <person name="O'Brien M.J."/>
            <person name="Copetti D."/>
            <person name="Mohd Noor M.I."/>
            <person name="Ong R.C."/>
            <person name="Putra M."/>
            <person name="Sireger I.Z."/>
            <person name="Indrioko S."/>
            <person name="Kosugi Y."/>
            <person name="Izuno A."/>
            <person name="Isagi Y."/>
            <person name="Lee S.L."/>
            <person name="Shimizu K.K."/>
        </authorList>
    </citation>
    <scope>NUCLEOTIDE SEQUENCE [LARGE SCALE GENOMIC DNA]</scope>
    <source>
        <strain evidence="1">214</strain>
    </source>
</reference>